<evidence type="ECO:0000313" key="5">
    <source>
        <dbReference type="Proteomes" id="UP000565745"/>
    </source>
</evidence>
<protein>
    <submittedName>
        <fullName evidence="4">DNA-binding protein HU-alpha</fullName>
    </submittedName>
</protein>
<dbReference type="GO" id="GO:0003677">
    <property type="term" value="F:DNA binding"/>
    <property type="evidence" value="ECO:0007669"/>
    <property type="project" value="UniProtKB-KW"/>
</dbReference>
<reference evidence="4 5" key="1">
    <citation type="submission" date="2020-08" db="EMBL/GenBank/DDBJ databases">
        <title>Genomic Encyclopedia of Type Strains, Phase IV (KMG-IV): sequencing the most valuable type-strain genomes for metagenomic binning, comparative biology and taxonomic classification.</title>
        <authorList>
            <person name="Goeker M."/>
        </authorList>
    </citation>
    <scope>NUCLEOTIDE SEQUENCE [LARGE SCALE GENOMIC DNA]</scope>
    <source>
        <strain evidence="4 5">DSM 101015</strain>
    </source>
</reference>
<evidence type="ECO:0000256" key="1">
    <source>
        <dbReference type="ARBA" id="ARBA00010529"/>
    </source>
</evidence>
<dbReference type="InterPro" id="IPR000119">
    <property type="entry name" value="Hist_DNA-bd"/>
</dbReference>
<dbReference type="Proteomes" id="UP000565745">
    <property type="component" value="Unassembled WGS sequence"/>
</dbReference>
<dbReference type="RefSeq" id="WP_025054075.1">
    <property type="nucleotide sequence ID" value="NZ_JACIFU010000005.1"/>
</dbReference>
<dbReference type="Pfam" id="PF00216">
    <property type="entry name" value="Bac_DNA_binding"/>
    <property type="match status" value="1"/>
</dbReference>
<evidence type="ECO:0000313" key="4">
    <source>
        <dbReference type="EMBL" id="MBB4175740.1"/>
    </source>
</evidence>
<evidence type="ECO:0000256" key="2">
    <source>
        <dbReference type="ARBA" id="ARBA00023125"/>
    </source>
</evidence>
<sequence length="158" mass="16572">MSVTTSTKKKSKTTTTSTSKTSAAKTTTAKPKAADPAPVSAVTGDAPAAAKAAEPTIVDAPQPVIVGPMLRKKELVDTVVARSGLKKKDVKPAVEMVLTVLGEALGDNRDLNLPPLGRIKVRREKTLKNGRVVTAKIRQSTPPEKPASADITDSESDY</sequence>
<evidence type="ECO:0000256" key="3">
    <source>
        <dbReference type="SAM" id="MobiDB-lite"/>
    </source>
</evidence>
<accession>A0A7W6MB01</accession>
<comment type="similarity">
    <text evidence="1">Belongs to the bacterial histone-like protein family.</text>
</comment>
<organism evidence="4 5">
    <name type="scientific">Sulfitobacter noctilucicola</name>
    <dbReference type="NCBI Taxonomy" id="1342301"/>
    <lineage>
        <taxon>Bacteria</taxon>
        <taxon>Pseudomonadati</taxon>
        <taxon>Pseudomonadota</taxon>
        <taxon>Alphaproteobacteria</taxon>
        <taxon>Rhodobacterales</taxon>
        <taxon>Roseobacteraceae</taxon>
        <taxon>Sulfitobacter</taxon>
    </lineage>
</organism>
<gene>
    <name evidence="4" type="ORF">GGR93_003543</name>
</gene>
<dbReference type="EMBL" id="JACIFU010000005">
    <property type="protein sequence ID" value="MBB4175740.1"/>
    <property type="molecule type" value="Genomic_DNA"/>
</dbReference>
<dbReference type="GO" id="GO:0030527">
    <property type="term" value="F:structural constituent of chromatin"/>
    <property type="evidence" value="ECO:0007669"/>
    <property type="project" value="InterPro"/>
</dbReference>
<dbReference type="SUPFAM" id="SSF47729">
    <property type="entry name" value="IHF-like DNA-binding proteins"/>
    <property type="match status" value="1"/>
</dbReference>
<name>A0A7W6MB01_9RHOB</name>
<dbReference type="AlphaFoldDB" id="A0A7W6MB01"/>
<dbReference type="InterPro" id="IPR010992">
    <property type="entry name" value="IHF-like_DNA-bd_dom_sf"/>
</dbReference>
<feature type="compositionally biased region" description="Low complexity" evidence="3">
    <location>
        <begin position="13"/>
        <end position="53"/>
    </location>
</feature>
<feature type="region of interest" description="Disordered" evidence="3">
    <location>
        <begin position="135"/>
        <end position="158"/>
    </location>
</feature>
<dbReference type="Gene3D" id="4.10.520.10">
    <property type="entry name" value="IHF-like DNA-binding proteins"/>
    <property type="match status" value="1"/>
</dbReference>
<feature type="region of interest" description="Disordered" evidence="3">
    <location>
        <begin position="1"/>
        <end position="58"/>
    </location>
</feature>
<keyword evidence="2 4" id="KW-0238">DNA-binding</keyword>
<proteinExistence type="inferred from homology"/>
<keyword evidence="5" id="KW-1185">Reference proteome</keyword>
<comment type="caution">
    <text evidence="4">The sequence shown here is derived from an EMBL/GenBank/DDBJ whole genome shotgun (WGS) entry which is preliminary data.</text>
</comment>